<keyword evidence="2" id="KW-1185">Reference proteome</keyword>
<dbReference type="EMBL" id="JAUFQS010000012">
    <property type="protein sequence ID" value="MDN3688686.1"/>
    <property type="molecule type" value="Genomic_DNA"/>
</dbReference>
<dbReference type="RefSeq" id="WP_163386509.1">
    <property type="nucleotide sequence ID" value="NZ_JAUFQS010000012.1"/>
</dbReference>
<reference evidence="2" key="1">
    <citation type="journal article" date="2019" name="Int. J. Syst. Evol. Microbiol.">
        <title>The Global Catalogue of Microorganisms (GCM) 10K type strain sequencing project: providing services to taxonomists for standard genome sequencing and annotation.</title>
        <authorList>
            <consortium name="The Broad Institute Genomics Platform"/>
            <consortium name="The Broad Institute Genome Sequencing Center for Infectious Disease"/>
            <person name="Wu L."/>
            <person name="Ma J."/>
        </authorList>
    </citation>
    <scope>NUCLEOTIDE SEQUENCE [LARGE SCALE GENOMIC DNA]</scope>
    <source>
        <strain evidence="2">CECT 7706</strain>
    </source>
</reference>
<protein>
    <submittedName>
        <fullName evidence="1">Uncharacterized protein</fullName>
    </submittedName>
</protein>
<evidence type="ECO:0000313" key="2">
    <source>
        <dbReference type="Proteomes" id="UP001236663"/>
    </source>
</evidence>
<name>A0ABT8C8I6_9BACT</name>
<proteinExistence type="predicted"/>
<accession>A0ABT8C8I6</accession>
<evidence type="ECO:0000313" key="1">
    <source>
        <dbReference type="EMBL" id="MDN3688686.1"/>
    </source>
</evidence>
<gene>
    <name evidence="1" type="ORF">QWZ15_12655</name>
</gene>
<sequence>MTEEELIEEAKELGRLFFSDEEIMEILEITQLSPKLERAIRGSRLLSEAKIRKSIVDLANNGSSVAQTYAVKMIESLKRKNY</sequence>
<comment type="caution">
    <text evidence="1">The sequence shown here is derived from an EMBL/GenBank/DDBJ whole genome shotgun (WGS) entry which is preliminary data.</text>
</comment>
<organism evidence="1 2">
    <name type="scientific">Cyclobacterium jeungdonense</name>
    <dbReference type="NCBI Taxonomy" id="708087"/>
    <lineage>
        <taxon>Bacteria</taxon>
        <taxon>Pseudomonadati</taxon>
        <taxon>Bacteroidota</taxon>
        <taxon>Cytophagia</taxon>
        <taxon>Cytophagales</taxon>
        <taxon>Cyclobacteriaceae</taxon>
        <taxon>Cyclobacterium</taxon>
    </lineage>
</organism>
<dbReference type="Proteomes" id="UP001236663">
    <property type="component" value="Unassembled WGS sequence"/>
</dbReference>